<sequence>MPQRMYAAPSDLAGEPWNVELDEAVARALLRRASMVVDELTLTARYAVDDDGYPNDLTVSDALRDATCAQALWFDETGDVSGAEARWQSMSLGTAALTRTGAGTAVGAASAAQSRYSPEAVSILATAGLAGRAPSPW</sequence>
<dbReference type="OrthoDB" id="4269013at2"/>
<evidence type="ECO:0000313" key="2">
    <source>
        <dbReference type="Proteomes" id="UP000308121"/>
    </source>
</evidence>
<dbReference type="Proteomes" id="UP000308121">
    <property type="component" value="Unassembled WGS sequence"/>
</dbReference>
<gene>
    <name evidence="1" type="ORF">FA014_01920</name>
</gene>
<dbReference type="EMBL" id="SZYE01000006">
    <property type="protein sequence ID" value="TKR27137.1"/>
    <property type="molecule type" value="Genomic_DNA"/>
</dbReference>
<dbReference type="RefSeq" id="WP_154728025.1">
    <property type="nucleotide sequence ID" value="NZ_SZYE01000006.1"/>
</dbReference>
<organism evidence="1 2">
    <name type="scientific">Cellulomonas hominis</name>
    <dbReference type="NCBI Taxonomy" id="156981"/>
    <lineage>
        <taxon>Bacteria</taxon>
        <taxon>Bacillati</taxon>
        <taxon>Actinomycetota</taxon>
        <taxon>Actinomycetes</taxon>
        <taxon>Micrococcales</taxon>
        <taxon>Cellulomonadaceae</taxon>
        <taxon>Cellulomonas</taxon>
    </lineage>
</organism>
<dbReference type="AlphaFoldDB" id="A0A7Z8NT13"/>
<proteinExistence type="predicted"/>
<comment type="caution">
    <text evidence="1">The sequence shown here is derived from an EMBL/GenBank/DDBJ whole genome shotgun (WGS) entry which is preliminary data.</text>
</comment>
<reference evidence="1 2" key="1">
    <citation type="submission" date="2019-05" db="EMBL/GenBank/DDBJ databases">
        <title>Genome sequence of Cellulomonas hominis strain CS1.</title>
        <authorList>
            <person name="Belmont J."/>
            <person name="Maclea K.S."/>
        </authorList>
    </citation>
    <scope>NUCLEOTIDE SEQUENCE [LARGE SCALE GENOMIC DNA]</scope>
    <source>
        <strain evidence="1 2">CS1</strain>
    </source>
</reference>
<name>A0A7Z8NT13_9CELL</name>
<accession>A0A7Z8NT13</accession>
<evidence type="ECO:0000313" key="1">
    <source>
        <dbReference type="EMBL" id="TKR27137.1"/>
    </source>
</evidence>
<protein>
    <submittedName>
        <fullName evidence="1">Uncharacterized protein</fullName>
    </submittedName>
</protein>